<dbReference type="InterPro" id="IPR033985">
    <property type="entry name" value="SusD-like_N"/>
</dbReference>
<dbReference type="AlphaFoldDB" id="A0A2T0SUE6"/>
<dbReference type="Pfam" id="PF14322">
    <property type="entry name" value="SusD-like_3"/>
    <property type="match status" value="1"/>
</dbReference>
<name>A0A2T0SUE6_9BACT</name>
<dbReference type="Proteomes" id="UP000238375">
    <property type="component" value="Unassembled WGS sequence"/>
</dbReference>
<gene>
    <name evidence="8" type="ORF">CLV58_11171</name>
</gene>
<dbReference type="InterPro" id="IPR011990">
    <property type="entry name" value="TPR-like_helical_dom_sf"/>
</dbReference>
<evidence type="ECO:0000313" key="8">
    <source>
        <dbReference type="EMBL" id="PRY37034.1"/>
    </source>
</evidence>
<dbReference type="EMBL" id="PVTE01000011">
    <property type="protein sequence ID" value="PRY37034.1"/>
    <property type="molecule type" value="Genomic_DNA"/>
</dbReference>
<feature type="domain" description="RagB/SusD" evidence="6">
    <location>
        <begin position="339"/>
        <end position="491"/>
    </location>
</feature>
<dbReference type="PROSITE" id="PS51257">
    <property type="entry name" value="PROKAR_LIPOPROTEIN"/>
    <property type="match status" value="1"/>
</dbReference>
<evidence type="ECO:0000256" key="3">
    <source>
        <dbReference type="ARBA" id="ARBA00022729"/>
    </source>
</evidence>
<dbReference type="RefSeq" id="WP_106138514.1">
    <property type="nucleotide sequence ID" value="NZ_PVTE01000011.1"/>
</dbReference>
<keyword evidence="3" id="KW-0732">Signal</keyword>
<evidence type="ECO:0000256" key="2">
    <source>
        <dbReference type="ARBA" id="ARBA00006275"/>
    </source>
</evidence>
<protein>
    <submittedName>
        <fullName evidence="8">SusD-like starch-binding protein associating with outer membrane</fullName>
    </submittedName>
</protein>
<sequence>MKKIGMTIAVAASLFVASCNPDYLETLPTGSVDANAAYATTKNAAAAVNGIYRAMIVRYLDSQAHFGHPAMMIILDVMGEDLMPANTSNTGHFAEARWQAHRSETSTGGQMPYQLYYRLIGNANLIIANIDNATGTQAERNQVKGEALGIRAFSYFNLVQLYGKRYNAAAKPNSQLGVPLILTPTTTGQPRATVEDIYTQINQDLTQAATLLTSTRSYKSHVNLDVVRGFQARVALVQQNWTDAAKYAAQARASYSPMTTAQYQDGFSDITNPEWMWGFDHVEDQTEYFGAYHSYISCNFNSTNIRVTPKVINSKLYDQIPTTDIRSKMWVKAPTSANSVVPTGGVRVAYMNQKFRLPGTPSTSTMGDVPYMRAAEMYLIEAEAQARLGNSAAAATALYDLVSKRDAAYAKSTKTGQALVDEILFHRRVELWGEGFRFTDLKRMNLPLNRNGANINTAVAVLFDVAAGDNQWEFLIPRREINANAAIVQNPL</sequence>
<keyword evidence="4" id="KW-0472">Membrane</keyword>
<dbReference type="GO" id="GO:0009279">
    <property type="term" value="C:cell outer membrane"/>
    <property type="evidence" value="ECO:0007669"/>
    <property type="project" value="UniProtKB-SubCell"/>
</dbReference>
<dbReference type="OrthoDB" id="1100079at2"/>
<dbReference type="Gene3D" id="1.25.40.390">
    <property type="match status" value="1"/>
</dbReference>
<dbReference type="SUPFAM" id="SSF48452">
    <property type="entry name" value="TPR-like"/>
    <property type="match status" value="1"/>
</dbReference>
<keyword evidence="9" id="KW-1185">Reference proteome</keyword>
<evidence type="ECO:0000259" key="6">
    <source>
        <dbReference type="Pfam" id="PF07980"/>
    </source>
</evidence>
<keyword evidence="5" id="KW-0998">Cell outer membrane</keyword>
<reference evidence="8 9" key="1">
    <citation type="submission" date="2018-03" db="EMBL/GenBank/DDBJ databases">
        <title>Genomic Encyclopedia of Archaeal and Bacterial Type Strains, Phase II (KMG-II): from individual species to whole genera.</title>
        <authorList>
            <person name="Goeker M."/>
        </authorList>
    </citation>
    <scope>NUCLEOTIDE SEQUENCE [LARGE SCALE GENOMIC DNA]</scope>
    <source>
        <strain evidence="8 9">DSM 28354</strain>
    </source>
</reference>
<evidence type="ECO:0000259" key="7">
    <source>
        <dbReference type="Pfam" id="PF14322"/>
    </source>
</evidence>
<feature type="domain" description="SusD-like N-terminal" evidence="7">
    <location>
        <begin position="109"/>
        <end position="236"/>
    </location>
</feature>
<dbReference type="InterPro" id="IPR012944">
    <property type="entry name" value="SusD_RagB_dom"/>
</dbReference>
<comment type="subcellular location">
    <subcellularLocation>
        <location evidence="1">Cell outer membrane</location>
    </subcellularLocation>
</comment>
<organism evidence="8 9">
    <name type="scientific">Spirosoma oryzae</name>
    <dbReference type="NCBI Taxonomy" id="1469603"/>
    <lineage>
        <taxon>Bacteria</taxon>
        <taxon>Pseudomonadati</taxon>
        <taxon>Bacteroidota</taxon>
        <taxon>Cytophagia</taxon>
        <taxon>Cytophagales</taxon>
        <taxon>Cytophagaceae</taxon>
        <taxon>Spirosoma</taxon>
    </lineage>
</organism>
<dbReference type="Pfam" id="PF07980">
    <property type="entry name" value="SusD_RagB"/>
    <property type="match status" value="1"/>
</dbReference>
<comment type="caution">
    <text evidence="8">The sequence shown here is derived from an EMBL/GenBank/DDBJ whole genome shotgun (WGS) entry which is preliminary data.</text>
</comment>
<evidence type="ECO:0000313" key="9">
    <source>
        <dbReference type="Proteomes" id="UP000238375"/>
    </source>
</evidence>
<proteinExistence type="inferred from homology"/>
<accession>A0A2T0SUE6</accession>
<comment type="similarity">
    <text evidence="2">Belongs to the SusD family.</text>
</comment>
<evidence type="ECO:0000256" key="1">
    <source>
        <dbReference type="ARBA" id="ARBA00004442"/>
    </source>
</evidence>
<evidence type="ECO:0000256" key="4">
    <source>
        <dbReference type="ARBA" id="ARBA00023136"/>
    </source>
</evidence>
<evidence type="ECO:0000256" key="5">
    <source>
        <dbReference type="ARBA" id="ARBA00023237"/>
    </source>
</evidence>